<dbReference type="EMBL" id="CP036425">
    <property type="protein sequence ID" value="QDU33348.1"/>
    <property type="molecule type" value="Genomic_DNA"/>
</dbReference>
<dbReference type="AlphaFoldDB" id="A0A517YSZ6"/>
<sequence>MDSRGLMADEKWKVEGEEFGLDDKVSKEKVTKTTKAVDALRFHVVL</sequence>
<gene>
    <name evidence="1" type="ORF">KS4_13940</name>
</gene>
<reference evidence="1 2" key="1">
    <citation type="submission" date="2019-02" db="EMBL/GenBank/DDBJ databases">
        <title>Deep-cultivation of Planctomycetes and their phenomic and genomic characterization uncovers novel biology.</title>
        <authorList>
            <person name="Wiegand S."/>
            <person name="Jogler M."/>
            <person name="Boedeker C."/>
            <person name="Pinto D."/>
            <person name="Vollmers J."/>
            <person name="Rivas-Marin E."/>
            <person name="Kohn T."/>
            <person name="Peeters S.H."/>
            <person name="Heuer A."/>
            <person name="Rast P."/>
            <person name="Oberbeckmann S."/>
            <person name="Bunk B."/>
            <person name="Jeske O."/>
            <person name="Meyerdierks A."/>
            <person name="Storesund J.E."/>
            <person name="Kallscheuer N."/>
            <person name="Luecker S."/>
            <person name="Lage O.M."/>
            <person name="Pohl T."/>
            <person name="Merkel B.J."/>
            <person name="Hornburger P."/>
            <person name="Mueller R.-W."/>
            <person name="Bruemmer F."/>
            <person name="Labrenz M."/>
            <person name="Spormann A.M."/>
            <person name="Op den Camp H."/>
            <person name="Overmann J."/>
            <person name="Amann R."/>
            <person name="Jetten M.S.M."/>
            <person name="Mascher T."/>
            <person name="Medema M.H."/>
            <person name="Devos D.P."/>
            <person name="Kaster A.-K."/>
            <person name="Ovreas L."/>
            <person name="Rohde M."/>
            <person name="Galperin M.Y."/>
            <person name="Jogler C."/>
        </authorList>
    </citation>
    <scope>NUCLEOTIDE SEQUENCE [LARGE SCALE GENOMIC DNA]</scope>
    <source>
        <strain evidence="1 2">KS4</strain>
    </source>
</reference>
<dbReference type="RefSeq" id="WP_200761649.1">
    <property type="nucleotide sequence ID" value="NZ_CP036425.1"/>
</dbReference>
<accession>A0A517YSZ6</accession>
<organism evidence="1 2">
    <name type="scientific">Poriferisphaera corsica</name>
    <dbReference type="NCBI Taxonomy" id="2528020"/>
    <lineage>
        <taxon>Bacteria</taxon>
        <taxon>Pseudomonadati</taxon>
        <taxon>Planctomycetota</taxon>
        <taxon>Phycisphaerae</taxon>
        <taxon>Phycisphaerales</taxon>
        <taxon>Phycisphaeraceae</taxon>
        <taxon>Poriferisphaera</taxon>
    </lineage>
</organism>
<evidence type="ECO:0000313" key="2">
    <source>
        <dbReference type="Proteomes" id="UP000317369"/>
    </source>
</evidence>
<dbReference type="Proteomes" id="UP000317369">
    <property type="component" value="Chromosome"/>
</dbReference>
<protein>
    <submittedName>
        <fullName evidence="1">Uncharacterized protein</fullName>
    </submittedName>
</protein>
<dbReference type="KEGG" id="pcor:KS4_13940"/>
<name>A0A517YSZ6_9BACT</name>
<keyword evidence="2" id="KW-1185">Reference proteome</keyword>
<evidence type="ECO:0000313" key="1">
    <source>
        <dbReference type="EMBL" id="QDU33348.1"/>
    </source>
</evidence>
<proteinExistence type="predicted"/>